<evidence type="ECO:0000313" key="2">
    <source>
        <dbReference type="Proteomes" id="UP001466933"/>
    </source>
</evidence>
<dbReference type="Proteomes" id="UP001466933">
    <property type="component" value="Unassembled WGS sequence"/>
</dbReference>
<keyword evidence="2" id="KW-1185">Reference proteome</keyword>
<proteinExistence type="predicted"/>
<sequence>MKLTSVNAKGITSMRTHQLELFADYFQFYLQDEIADGDLSVAWDDAAVERMLAVTEDQDVIGLGTVRNMHVPVTLEFLSEAPANDLANFDHVVEGTLIINVGPLVVAGCMDYFPDAARFELEPGTYRVRLSGSGLGTLSEDGLEGQDHYLVQLWPAVPVEPTVLKQHLNG</sequence>
<dbReference type="EMBL" id="JBCPYA010000008">
    <property type="protein sequence ID" value="MEN2472328.1"/>
    <property type="molecule type" value="Genomic_DNA"/>
</dbReference>
<organism evidence="1 2">
    <name type="scientific">Burkholderia theae</name>
    <dbReference type="NCBI Taxonomy" id="3143496"/>
    <lineage>
        <taxon>Bacteria</taxon>
        <taxon>Pseudomonadati</taxon>
        <taxon>Pseudomonadota</taxon>
        <taxon>Betaproteobacteria</taxon>
        <taxon>Burkholderiales</taxon>
        <taxon>Burkholderiaceae</taxon>
        <taxon>Burkholderia</taxon>
    </lineage>
</organism>
<evidence type="ECO:0000313" key="1">
    <source>
        <dbReference type="EMBL" id="MEN2472328.1"/>
    </source>
</evidence>
<dbReference type="RefSeq" id="WP_343493248.1">
    <property type="nucleotide sequence ID" value="NZ_JBCPYA010000008.1"/>
</dbReference>
<comment type="caution">
    <text evidence="1">The sequence shown here is derived from an EMBL/GenBank/DDBJ whole genome shotgun (WGS) entry which is preliminary data.</text>
</comment>
<protein>
    <submittedName>
        <fullName evidence="1">Uncharacterized protein</fullName>
    </submittedName>
</protein>
<name>A0ABU9WK28_9BURK</name>
<reference evidence="1 2" key="1">
    <citation type="submission" date="2024-05" db="EMBL/GenBank/DDBJ databases">
        <title>Burkholderia sp. Nov. a novel bacteria isolated from rhizosphere soil of Camellia sinensis.</title>
        <authorList>
            <person name="Dong Y."/>
        </authorList>
    </citation>
    <scope>NUCLEOTIDE SEQUENCE [LARGE SCALE GENOMIC DNA]</scope>
    <source>
        <strain evidence="1 2">GS2Y</strain>
    </source>
</reference>
<dbReference type="InterPro" id="IPR038691">
    <property type="entry name" value="ComJ_sf"/>
</dbReference>
<gene>
    <name evidence="1" type="ORF">VOI36_20700</name>
</gene>
<accession>A0ABU9WK28</accession>
<dbReference type="Gene3D" id="2.60.34.30">
    <property type="entry name" value="Competence, DNA-entry nuclease inhibitor, ComJ"/>
    <property type="match status" value="1"/>
</dbReference>